<gene>
    <name evidence="3" type="ORF">AX760_13965</name>
</gene>
<feature type="region of interest" description="Disordered" evidence="1">
    <location>
        <begin position="1"/>
        <end position="48"/>
    </location>
</feature>
<evidence type="ECO:0000256" key="1">
    <source>
        <dbReference type="SAM" id="MobiDB-lite"/>
    </source>
</evidence>
<feature type="compositionally biased region" description="Polar residues" evidence="1">
    <location>
        <begin position="124"/>
        <end position="149"/>
    </location>
</feature>
<feature type="transmembrane region" description="Helical" evidence="2">
    <location>
        <begin position="50"/>
        <end position="70"/>
    </location>
</feature>
<keyword evidence="2" id="KW-0812">Transmembrane</keyword>
<feature type="compositionally biased region" description="Low complexity" evidence="1">
    <location>
        <begin position="74"/>
        <end position="123"/>
    </location>
</feature>
<reference evidence="3 4" key="1">
    <citation type="submission" date="2016-02" db="EMBL/GenBank/DDBJ databases">
        <title>Genome sequencing of a beta-galactosidase producing bacteria Rhizobium sp. 59.</title>
        <authorList>
            <person name="Wang D."/>
            <person name="Kot W."/>
            <person name="Qin Y."/>
            <person name="Hansen L."/>
            <person name="Naqvi K."/>
            <person name="Rensing C."/>
        </authorList>
    </citation>
    <scope>NUCLEOTIDE SEQUENCE [LARGE SCALE GENOMIC DNA]</scope>
    <source>
        <strain evidence="3 4">59</strain>
    </source>
</reference>
<dbReference type="EMBL" id="LSRP01000073">
    <property type="protein sequence ID" value="OJF99078.1"/>
    <property type="molecule type" value="Genomic_DNA"/>
</dbReference>
<evidence type="ECO:0000313" key="3">
    <source>
        <dbReference type="EMBL" id="OJF99078.1"/>
    </source>
</evidence>
<proteinExistence type="predicted"/>
<name>A0A657LV32_9HYPH</name>
<organism evidence="3 4">
    <name type="scientific">Pararhizobium antarcticum</name>
    <dbReference type="NCBI Taxonomy" id="1798805"/>
    <lineage>
        <taxon>Bacteria</taxon>
        <taxon>Pseudomonadati</taxon>
        <taxon>Pseudomonadota</taxon>
        <taxon>Alphaproteobacteria</taxon>
        <taxon>Hyphomicrobiales</taxon>
        <taxon>Rhizobiaceae</taxon>
        <taxon>Rhizobium/Agrobacterium group</taxon>
        <taxon>Pararhizobium</taxon>
    </lineage>
</organism>
<protein>
    <submittedName>
        <fullName evidence="3">Uncharacterized protein</fullName>
    </submittedName>
</protein>
<feature type="compositionally biased region" description="Polar residues" evidence="1">
    <location>
        <begin position="22"/>
        <end position="44"/>
    </location>
</feature>
<keyword evidence="2" id="KW-1133">Transmembrane helix</keyword>
<evidence type="ECO:0000256" key="2">
    <source>
        <dbReference type="SAM" id="Phobius"/>
    </source>
</evidence>
<keyword evidence="2" id="KW-0472">Membrane</keyword>
<sequence length="149" mass="15373">MNQHLDPNGRRPVDPAARPVEPTSTQRVDPLTAQQPIGGQTTNVDNRRSFGSWPVLIILLAGLVLALLVWMPSGTTDTDTATQPATTEQTTTPPADGTATPDTAVTPAPEATPDATPVVPDTTQQAPATGETTPQTDGATPNTGTSTTP</sequence>
<feature type="region of interest" description="Disordered" evidence="1">
    <location>
        <begin position="74"/>
        <end position="149"/>
    </location>
</feature>
<comment type="caution">
    <text evidence="3">The sequence shown here is derived from an EMBL/GenBank/DDBJ whole genome shotgun (WGS) entry which is preliminary data.</text>
</comment>
<dbReference type="Proteomes" id="UP000182661">
    <property type="component" value="Unassembled WGS sequence"/>
</dbReference>
<dbReference type="OrthoDB" id="8403013at2"/>
<dbReference type="AlphaFoldDB" id="A0A657LV32"/>
<evidence type="ECO:0000313" key="4">
    <source>
        <dbReference type="Proteomes" id="UP000182661"/>
    </source>
</evidence>
<accession>A0A657LV32</accession>
<keyword evidence="4" id="KW-1185">Reference proteome</keyword>
<dbReference type="RefSeq" id="WP_071832323.1">
    <property type="nucleotide sequence ID" value="NZ_LSRP01000073.1"/>
</dbReference>